<name>A0A2K3KF37_TRIPR</name>
<reference evidence="1 2" key="2">
    <citation type="journal article" date="2017" name="Front. Plant Sci.">
        <title>Gene Classification and Mining of Molecular Markers Useful in Red Clover (Trifolium pratense) Breeding.</title>
        <authorList>
            <person name="Istvanek J."/>
            <person name="Dluhosova J."/>
            <person name="Dluhos P."/>
            <person name="Patkova L."/>
            <person name="Nedelnik J."/>
            <person name="Repkova J."/>
        </authorList>
    </citation>
    <scope>NUCLEOTIDE SEQUENCE [LARGE SCALE GENOMIC DNA]</scope>
    <source>
        <strain evidence="2">cv. Tatra</strain>
        <tissue evidence="1">Young leaves</tissue>
    </source>
</reference>
<dbReference type="EMBL" id="ASHM01172206">
    <property type="protein sequence ID" value="PNX64914.1"/>
    <property type="molecule type" value="Genomic_DNA"/>
</dbReference>
<comment type="caution">
    <text evidence="1">The sequence shown here is derived from an EMBL/GenBank/DDBJ whole genome shotgun (WGS) entry which is preliminary data.</text>
</comment>
<organism evidence="1 2">
    <name type="scientific">Trifolium pratense</name>
    <name type="common">Red clover</name>
    <dbReference type="NCBI Taxonomy" id="57577"/>
    <lineage>
        <taxon>Eukaryota</taxon>
        <taxon>Viridiplantae</taxon>
        <taxon>Streptophyta</taxon>
        <taxon>Embryophyta</taxon>
        <taxon>Tracheophyta</taxon>
        <taxon>Spermatophyta</taxon>
        <taxon>Magnoliopsida</taxon>
        <taxon>eudicotyledons</taxon>
        <taxon>Gunneridae</taxon>
        <taxon>Pentapetalae</taxon>
        <taxon>rosids</taxon>
        <taxon>fabids</taxon>
        <taxon>Fabales</taxon>
        <taxon>Fabaceae</taxon>
        <taxon>Papilionoideae</taxon>
        <taxon>50 kb inversion clade</taxon>
        <taxon>NPAAA clade</taxon>
        <taxon>Hologalegina</taxon>
        <taxon>IRL clade</taxon>
        <taxon>Trifolieae</taxon>
        <taxon>Trifolium</taxon>
    </lineage>
</organism>
<evidence type="ECO:0000313" key="1">
    <source>
        <dbReference type="EMBL" id="PNX64914.1"/>
    </source>
</evidence>
<protein>
    <submittedName>
        <fullName evidence="1">Uncharacterized protein</fullName>
    </submittedName>
</protein>
<sequence length="84" mass="9601">MEILLQPQGEVNVHTISQHPNSRNVIQLWFRIVANHSHILHPPLTPSTVDWGETCQAQPSRERGGRVLQPRSARPTYRALKFLS</sequence>
<reference evidence="1 2" key="1">
    <citation type="journal article" date="2014" name="Am. J. Bot.">
        <title>Genome assembly and annotation for red clover (Trifolium pratense; Fabaceae).</title>
        <authorList>
            <person name="Istvanek J."/>
            <person name="Jaros M."/>
            <person name="Krenek A."/>
            <person name="Repkova J."/>
        </authorList>
    </citation>
    <scope>NUCLEOTIDE SEQUENCE [LARGE SCALE GENOMIC DNA]</scope>
    <source>
        <strain evidence="2">cv. Tatra</strain>
        <tissue evidence="1">Young leaves</tissue>
    </source>
</reference>
<dbReference type="Proteomes" id="UP000236291">
    <property type="component" value="Unassembled WGS sequence"/>
</dbReference>
<dbReference type="AlphaFoldDB" id="A0A2K3KF37"/>
<feature type="non-terminal residue" evidence="1">
    <location>
        <position position="84"/>
    </location>
</feature>
<gene>
    <name evidence="1" type="ORF">L195_g062343</name>
</gene>
<accession>A0A2K3KF37</accession>
<evidence type="ECO:0000313" key="2">
    <source>
        <dbReference type="Proteomes" id="UP000236291"/>
    </source>
</evidence>
<proteinExistence type="predicted"/>